<organism evidence="1 2">
    <name type="scientific">Peronospora belbahrii</name>
    <dbReference type="NCBI Taxonomy" id="622444"/>
    <lineage>
        <taxon>Eukaryota</taxon>
        <taxon>Sar</taxon>
        <taxon>Stramenopiles</taxon>
        <taxon>Oomycota</taxon>
        <taxon>Peronosporomycetes</taxon>
        <taxon>Peronosporales</taxon>
        <taxon>Peronosporaceae</taxon>
        <taxon>Peronospora</taxon>
    </lineage>
</organism>
<reference evidence="1" key="1">
    <citation type="submission" date="2021-11" db="EMBL/GenBank/DDBJ databases">
        <authorList>
            <person name="Islam A."/>
            <person name="Islam S."/>
            <person name="Flora M.S."/>
            <person name="Rahman M."/>
            <person name="Ziaur R.M."/>
            <person name="Epstein J.H."/>
            <person name="Hassan M."/>
            <person name="Klassen M."/>
            <person name="Woodard K."/>
            <person name="Webb A."/>
            <person name="Webby R.J."/>
            <person name="El Zowalaty M.E."/>
        </authorList>
    </citation>
    <scope>NUCLEOTIDE SEQUENCE</scope>
    <source>
        <strain evidence="1">Pbs3</strain>
    </source>
</reference>
<comment type="caution">
    <text evidence="1">The sequence shown here is derived from an EMBL/GenBank/DDBJ whole genome shotgun (WGS) entry which is preliminary data.</text>
</comment>
<name>A0AAU9L6Z4_9STRA</name>
<dbReference type="EMBL" id="CAKKTJ010000324">
    <property type="protein sequence ID" value="CAH0480524.1"/>
    <property type="molecule type" value="Genomic_DNA"/>
</dbReference>
<protein>
    <submittedName>
        <fullName evidence="1">Uncharacterized protein</fullName>
    </submittedName>
</protein>
<dbReference type="AlphaFoldDB" id="A0AAU9L6Z4"/>
<evidence type="ECO:0000313" key="2">
    <source>
        <dbReference type="Proteomes" id="UP001160483"/>
    </source>
</evidence>
<evidence type="ECO:0000313" key="1">
    <source>
        <dbReference type="EMBL" id="CAH0480524.1"/>
    </source>
</evidence>
<dbReference type="Proteomes" id="UP001160483">
    <property type="component" value="Unassembled WGS sequence"/>
</dbReference>
<gene>
    <name evidence="1" type="ORF">PBS003_LOCUS7146</name>
</gene>
<sequence length="91" mass="10260">MEATRASIKTAKLTEIVTALTQWKSIGCEERGSSSLRAADKPIKVCETMRTMSSWGKWTWYNLGVCQMLTTLLKEQKAAVSLDDYQRQSVL</sequence>
<accession>A0AAU9L6Z4</accession>
<proteinExistence type="predicted"/>